<comment type="subcellular location">
    <subcellularLocation>
        <location evidence="1">Golgi apparatus membrane</location>
        <topology evidence="1">Single-pass type I membrane protein</topology>
    </subcellularLocation>
</comment>
<evidence type="ECO:0000313" key="11">
    <source>
        <dbReference type="Ensembl" id="ENSEBUP00000024537.1"/>
    </source>
</evidence>
<evidence type="ECO:0000256" key="5">
    <source>
        <dbReference type="ARBA" id="ARBA00022989"/>
    </source>
</evidence>
<reference evidence="11" key="1">
    <citation type="submission" date="2025-05" db="UniProtKB">
        <authorList>
            <consortium name="Ensembl"/>
        </authorList>
    </citation>
    <scope>IDENTIFICATION</scope>
</reference>
<comment type="similarity">
    <text evidence="2">Belongs to the TMEM59 family.</text>
</comment>
<feature type="transmembrane region" description="Helical" evidence="10">
    <location>
        <begin position="300"/>
        <end position="319"/>
    </location>
</feature>
<keyword evidence="6" id="KW-0333">Golgi apparatus</keyword>
<accession>A0A8C4R744</accession>
<evidence type="ECO:0000256" key="1">
    <source>
        <dbReference type="ARBA" id="ARBA00004614"/>
    </source>
</evidence>
<dbReference type="PANTHER" id="PTHR28652">
    <property type="entry name" value="TRANSMEMBRANE PROTEIN 59-LIKE PROTEIN"/>
    <property type="match status" value="1"/>
</dbReference>
<evidence type="ECO:0000256" key="4">
    <source>
        <dbReference type="ARBA" id="ARBA00022729"/>
    </source>
</evidence>
<keyword evidence="4" id="KW-0732">Signal</keyword>
<name>A0A8C4R744_EPTBU</name>
<dbReference type="Proteomes" id="UP000694388">
    <property type="component" value="Unplaced"/>
</dbReference>
<dbReference type="Ensembl" id="ENSEBUT00000025113.1">
    <property type="protein sequence ID" value="ENSEBUP00000024537.1"/>
    <property type="gene ID" value="ENSEBUG00000015126.1"/>
</dbReference>
<evidence type="ECO:0000313" key="12">
    <source>
        <dbReference type="Proteomes" id="UP000694388"/>
    </source>
</evidence>
<feature type="compositionally biased region" description="Polar residues" evidence="9">
    <location>
        <begin position="266"/>
        <end position="281"/>
    </location>
</feature>
<dbReference type="Pfam" id="PF12280">
    <property type="entry name" value="BSMAP"/>
    <property type="match status" value="1"/>
</dbReference>
<dbReference type="GO" id="GO:0000139">
    <property type="term" value="C:Golgi membrane"/>
    <property type="evidence" value="ECO:0007669"/>
    <property type="project" value="UniProtKB-SubCell"/>
</dbReference>
<dbReference type="GeneTree" id="ENSGT00390000008279"/>
<keyword evidence="7 10" id="KW-0472">Membrane</keyword>
<evidence type="ECO:0000256" key="8">
    <source>
        <dbReference type="ARBA" id="ARBA00023180"/>
    </source>
</evidence>
<dbReference type="Ensembl" id="ENSEBUT00000025098.1">
    <property type="protein sequence ID" value="ENSEBUP00000024522.1"/>
    <property type="gene ID" value="ENSEBUG00000015126.1"/>
</dbReference>
<dbReference type="InterPro" id="IPR022065">
    <property type="entry name" value="Uncharacterised_TMEM59"/>
</dbReference>
<keyword evidence="12" id="KW-1185">Reference proteome</keyword>
<organism evidence="11 12">
    <name type="scientific">Eptatretus burgeri</name>
    <name type="common">Inshore hagfish</name>
    <dbReference type="NCBI Taxonomy" id="7764"/>
    <lineage>
        <taxon>Eukaryota</taxon>
        <taxon>Metazoa</taxon>
        <taxon>Chordata</taxon>
        <taxon>Craniata</taxon>
        <taxon>Vertebrata</taxon>
        <taxon>Cyclostomata</taxon>
        <taxon>Myxini</taxon>
        <taxon>Myxiniformes</taxon>
        <taxon>Myxinidae</taxon>
        <taxon>Eptatretinae</taxon>
        <taxon>Eptatretus</taxon>
    </lineage>
</organism>
<keyword evidence="3 10" id="KW-0812">Transmembrane</keyword>
<dbReference type="AlphaFoldDB" id="A0A8C4R744"/>
<keyword evidence="8" id="KW-0325">Glycoprotein</keyword>
<sequence>MKGRLREEREKRERRDGVSVLLRHVQDVIREASTTTGRLFGGGGGESRDGTLPVCLTYSYAAVAGFANGRVMESRRHCGFGALAVLLLALSTSVGASTALDLALGDTSSCAERCAINNNGTKNLLSACSRGCRLFAICQFVDDGRNLHDTRRDCEAACTEAYNNAAEEESCIAGCQFQQPLAELRQQQLATMLPHMHTLSVLGSSWARLLDSAHGLLSSSWTFYLQADDGRVVVFQSQPGLYLEYQEKVSDGLDEPHKSQLDAQVRTDTSSKSQWDTNSHSADAHDHHGFLMCMARRSGLPRWVLAFTLVLSIIVLLWICCATTVTAPDHHVPAAHKLPVTETGLQVMKLPPVFTGPVIAVQSSEAGPLPTKVALLHAAL</sequence>
<evidence type="ECO:0000256" key="3">
    <source>
        <dbReference type="ARBA" id="ARBA00022692"/>
    </source>
</evidence>
<protein>
    <submittedName>
        <fullName evidence="11">Transmembrane protein 59-like</fullName>
    </submittedName>
</protein>
<evidence type="ECO:0000256" key="10">
    <source>
        <dbReference type="SAM" id="Phobius"/>
    </source>
</evidence>
<proteinExistence type="inferred from homology"/>
<keyword evidence="5 10" id="KW-1133">Transmembrane helix</keyword>
<evidence type="ECO:0000256" key="2">
    <source>
        <dbReference type="ARBA" id="ARBA00009643"/>
    </source>
</evidence>
<feature type="region of interest" description="Disordered" evidence="9">
    <location>
        <begin position="253"/>
        <end position="282"/>
    </location>
</feature>
<dbReference type="PANTHER" id="PTHR28652:SF2">
    <property type="entry name" value="TRANSMEMBRANE PROTEIN 59-LIKE PROTEIN"/>
    <property type="match status" value="1"/>
</dbReference>
<evidence type="ECO:0000256" key="6">
    <source>
        <dbReference type="ARBA" id="ARBA00023034"/>
    </source>
</evidence>
<evidence type="ECO:0000256" key="7">
    <source>
        <dbReference type="ARBA" id="ARBA00023136"/>
    </source>
</evidence>
<evidence type="ECO:0000256" key="9">
    <source>
        <dbReference type="SAM" id="MobiDB-lite"/>
    </source>
</evidence>